<keyword evidence="3" id="KW-0547">Nucleotide-binding</keyword>
<dbReference type="InterPro" id="IPR051094">
    <property type="entry name" value="Diverse_Catalytic_Enzymes"/>
</dbReference>
<dbReference type="EC" id="3.6.1.41" evidence="1"/>
<keyword evidence="5" id="KW-0408">Iron</keyword>
<dbReference type="SMART" id="SM00471">
    <property type="entry name" value="HDc"/>
    <property type="match status" value="1"/>
</dbReference>
<dbReference type="CDD" id="cd00077">
    <property type="entry name" value="HDc"/>
    <property type="match status" value="1"/>
</dbReference>
<dbReference type="PANTHER" id="PTHR35795">
    <property type="entry name" value="SLR1885 PROTEIN"/>
    <property type="match status" value="1"/>
</dbReference>
<keyword evidence="4 8" id="KW-0378">Hydrolase</keyword>
<dbReference type="InterPro" id="IPR005249">
    <property type="entry name" value="YqeK"/>
</dbReference>
<name>A0A343JEN2_9CLOT</name>
<evidence type="ECO:0000259" key="7">
    <source>
        <dbReference type="PROSITE" id="PS51831"/>
    </source>
</evidence>
<dbReference type="AlphaFoldDB" id="A0A343JEN2"/>
<feature type="domain" description="HD" evidence="7">
    <location>
        <begin position="19"/>
        <end position="134"/>
    </location>
</feature>
<evidence type="ECO:0000256" key="3">
    <source>
        <dbReference type="ARBA" id="ARBA00022741"/>
    </source>
</evidence>
<dbReference type="OrthoDB" id="5295945at2"/>
<dbReference type="GO" id="GO:0000166">
    <property type="term" value="F:nucleotide binding"/>
    <property type="evidence" value="ECO:0007669"/>
    <property type="project" value="UniProtKB-KW"/>
</dbReference>
<dbReference type="NCBIfam" id="TIGR00488">
    <property type="entry name" value="bis(5'-nucleosyl)-tetraphosphatase (symmetrical) YqeK"/>
    <property type="match status" value="1"/>
</dbReference>
<reference evidence="8 9" key="1">
    <citation type="submission" date="2016-08" db="EMBL/GenBank/DDBJ databases">
        <title>Complete Genome Sequence Of The Indigo Reducing Clostridium isatidis DSM15098.</title>
        <authorList>
            <person name="Little G.T."/>
            <person name="Minton N.P."/>
        </authorList>
    </citation>
    <scope>NUCLEOTIDE SEQUENCE [LARGE SCALE GENOMIC DNA]</scope>
    <source>
        <strain evidence="8 9">DSM 15098</strain>
    </source>
</reference>
<keyword evidence="9" id="KW-1185">Reference proteome</keyword>
<dbReference type="InterPro" id="IPR006674">
    <property type="entry name" value="HD_domain"/>
</dbReference>
<evidence type="ECO:0000256" key="2">
    <source>
        <dbReference type="ARBA" id="ARBA00022723"/>
    </source>
</evidence>
<dbReference type="GO" id="GO:0046872">
    <property type="term" value="F:metal ion binding"/>
    <property type="evidence" value="ECO:0007669"/>
    <property type="project" value="UniProtKB-KW"/>
</dbReference>
<gene>
    <name evidence="8" type="ORF">BEN51_10990</name>
</gene>
<dbReference type="PROSITE" id="PS51831">
    <property type="entry name" value="HD"/>
    <property type="match status" value="1"/>
</dbReference>
<evidence type="ECO:0000256" key="4">
    <source>
        <dbReference type="ARBA" id="ARBA00022801"/>
    </source>
</evidence>
<sequence length="191" mass="22115">MLTIDEMKQYLKENLLENRYNHTLRVMETAIKLAEINNIDIEKAKIAALGHDIAKNMTIYDLKELIEKNNIVLSADEEKAPELWHAMVSPILGREVFKIEDEEILSAMRWHTTGKENMTKLEKIIYIADMIEPGRNFNGIEKLRETAFKDLNEGLLNCLTHSLKYLLDKGFPININSVKARNYLLLNKDTI</sequence>
<evidence type="ECO:0000256" key="6">
    <source>
        <dbReference type="ARBA" id="ARBA00049417"/>
    </source>
</evidence>
<dbReference type="InterPro" id="IPR003607">
    <property type="entry name" value="HD/PDEase_dom"/>
</dbReference>
<organism evidence="8 9">
    <name type="scientific">Clostridium isatidis</name>
    <dbReference type="NCBI Taxonomy" id="182773"/>
    <lineage>
        <taxon>Bacteria</taxon>
        <taxon>Bacillati</taxon>
        <taxon>Bacillota</taxon>
        <taxon>Clostridia</taxon>
        <taxon>Eubacteriales</taxon>
        <taxon>Clostridiaceae</taxon>
        <taxon>Clostridium</taxon>
    </lineage>
</organism>
<dbReference type="Gene3D" id="1.10.3210.10">
    <property type="entry name" value="Hypothetical protein af1432"/>
    <property type="match status" value="1"/>
</dbReference>
<dbReference type="KEGG" id="cia:BEN51_10990"/>
<dbReference type="SUPFAM" id="SSF109604">
    <property type="entry name" value="HD-domain/PDEase-like"/>
    <property type="match status" value="1"/>
</dbReference>
<proteinExistence type="predicted"/>
<dbReference type="GO" id="GO:0008803">
    <property type="term" value="F:bis(5'-nucleosyl)-tetraphosphatase (symmetrical) activity"/>
    <property type="evidence" value="ECO:0007669"/>
    <property type="project" value="UniProtKB-EC"/>
</dbReference>
<comment type="catalytic activity">
    <reaction evidence="6">
        <text>P(1),P(4)-bis(5'-adenosyl) tetraphosphate + H2O = 2 ADP + 2 H(+)</text>
        <dbReference type="Rhea" id="RHEA:24252"/>
        <dbReference type="ChEBI" id="CHEBI:15377"/>
        <dbReference type="ChEBI" id="CHEBI:15378"/>
        <dbReference type="ChEBI" id="CHEBI:58141"/>
        <dbReference type="ChEBI" id="CHEBI:456216"/>
        <dbReference type="EC" id="3.6.1.41"/>
    </reaction>
</comment>
<keyword evidence="2" id="KW-0479">Metal-binding</keyword>
<dbReference type="PANTHER" id="PTHR35795:SF1">
    <property type="entry name" value="BIS(5'-NUCLEOSYL)-TETRAPHOSPHATASE, SYMMETRICAL"/>
    <property type="match status" value="1"/>
</dbReference>
<dbReference type="Proteomes" id="UP000264883">
    <property type="component" value="Chromosome"/>
</dbReference>
<evidence type="ECO:0000313" key="9">
    <source>
        <dbReference type="Proteomes" id="UP000264883"/>
    </source>
</evidence>
<accession>A0A343JEN2</accession>
<evidence type="ECO:0000256" key="1">
    <source>
        <dbReference type="ARBA" id="ARBA00012506"/>
    </source>
</evidence>
<protein>
    <recommendedName>
        <fullName evidence="1">bis(5'-nucleosyl)-tetraphosphatase (symmetrical)</fullName>
        <ecNumber evidence="1">3.6.1.41</ecNumber>
    </recommendedName>
</protein>
<dbReference type="EMBL" id="CP016786">
    <property type="protein sequence ID" value="ASW43990.1"/>
    <property type="molecule type" value="Genomic_DNA"/>
</dbReference>
<dbReference type="RefSeq" id="WP_119866117.1">
    <property type="nucleotide sequence ID" value="NZ_CP016786.1"/>
</dbReference>
<evidence type="ECO:0000256" key="5">
    <source>
        <dbReference type="ARBA" id="ARBA00023004"/>
    </source>
</evidence>
<evidence type="ECO:0000313" key="8">
    <source>
        <dbReference type="EMBL" id="ASW43990.1"/>
    </source>
</evidence>
<dbReference type="Pfam" id="PF01966">
    <property type="entry name" value="HD"/>
    <property type="match status" value="1"/>
</dbReference>